<feature type="signal peptide" evidence="1">
    <location>
        <begin position="1"/>
        <end position="20"/>
    </location>
</feature>
<gene>
    <name evidence="2" type="ORF">C0Z18_18405</name>
</gene>
<dbReference type="EMBL" id="PNYA01000017">
    <property type="protein sequence ID" value="PMS17821.1"/>
    <property type="molecule type" value="Genomic_DNA"/>
</dbReference>
<comment type="caution">
    <text evidence="2">The sequence shown here is derived from an EMBL/GenBank/DDBJ whole genome shotgun (WGS) entry which is preliminary data.</text>
</comment>
<feature type="chain" id="PRO_5014724488" evidence="1">
    <location>
        <begin position="21"/>
        <end position="143"/>
    </location>
</feature>
<evidence type="ECO:0000256" key="1">
    <source>
        <dbReference type="SAM" id="SignalP"/>
    </source>
</evidence>
<protein>
    <submittedName>
        <fullName evidence="2">Uncharacterized protein</fullName>
    </submittedName>
</protein>
<evidence type="ECO:0000313" key="3">
    <source>
        <dbReference type="Proteomes" id="UP000235616"/>
    </source>
</evidence>
<keyword evidence="1" id="KW-0732">Signal</keyword>
<dbReference type="Proteomes" id="UP000235616">
    <property type="component" value="Unassembled WGS sequence"/>
</dbReference>
<organism evidence="2 3">
    <name type="scientific">Trinickia dabaoshanensis</name>
    <dbReference type="NCBI Taxonomy" id="564714"/>
    <lineage>
        <taxon>Bacteria</taxon>
        <taxon>Pseudomonadati</taxon>
        <taxon>Pseudomonadota</taxon>
        <taxon>Betaproteobacteria</taxon>
        <taxon>Burkholderiales</taxon>
        <taxon>Burkholderiaceae</taxon>
        <taxon>Trinickia</taxon>
    </lineage>
</organism>
<proteinExistence type="predicted"/>
<evidence type="ECO:0000313" key="2">
    <source>
        <dbReference type="EMBL" id="PMS17821.1"/>
    </source>
</evidence>
<reference evidence="2 3" key="1">
    <citation type="submission" date="2018-01" db="EMBL/GenBank/DDBJ databases">
        <title>Whole genome analyses suggest that Burkholderia sensu lato contains two further novel genera in the rhizoxinica-symbiotica group Mycetohabitans gen. nov., and Trinickia gen. nov.: implications for the evolution of diazotrophy and nodulation in the Burkholderiaceae.</title>
        <authorList>
            <person name="Estrada-de los Santos P."/>
            <person name="Palmer M."/>
            <person name="Chavez-Ramirez B."/>
            <person name="Beukes C."/>
            <person name="Steenkamp E.T."/>
            <person name="Hirsch A.M."/>
            <person name="Manyaka P."/>
            <person name="Maluk M."/>
            <person name="Lafos M."/>
            <person name="Crook M."/>
            <person name="Gross E."/>
            <person name="Simon M.F."/>
            <person name="Bueno dos Reis Junior F."/>
            <person name="Poole P.S."/>
            <person name="Venter S.N."/>
            <person name="James E.K."/>
        </authorList>
    </citation>
    <scope>NUCLEOTIDE SEQUENCE [LARGE SCALE GENOMIC DNA]</scope>
    <source>
        <strain evidence="2 3">GIMN1.004</strain>
    </source>
</reference>
<accession>A0A2N7VKX3</accession>
<dbReference type="OrthoDB" id="9111505at2"/>
<sequence length="143" mass="15549">MRRLFLGALAATCFAAGAHAQSDAAGPFVTPAGSVQFERAGGDYVASLDGKAFDRFGAHALTHFDETNEGTEAVARSLVMTDSGPVLYDFRRRPPLVQPAGKRLSVRRVFWQGEDVVMQSPQGWFRLKGGVLTKLQSTKATYR</sequence>
<keyword evidence="3" id="KW-1185">Reference proteome</keyword>
<name>A0A2N7VKX3_9BURK</name>
<dbReference type="AlphaFoldDB" id="A0A2N7VKX3"/>
<dbReference type="RefSeq" id="WP_102646862.1">
    <property type="nucleotide sequence ID" value="NZ_PNYA01000017.1"/>
</dbReference>